<evidence type="ECO:0000313" key="3">
    <source>
        <dbReference type="Proteomes" id="UP000476030"/>
    </source>
</evidence>
<dbReference type="Proteomes" id="UP000476030">
    <property type="component" value="Unassembled WGS sequence"/>
</dbReference>
<dbReference type="AlphaFoldDB" id="A0A6L8W264"/>
<gene>
    <name evidence="2" type="ORF">GQE98_00460</name>
</gene>
<accession>A0A6L8W264</accession>
<feature type="signal peptide" evidence="1">
    <location>
        <begin position="1"/>
        <end position="22"/>
    </location>
</feature>
<reference evidence="2 3" key="1">
    <citation type="submission" date="2019-12" db="EMBL/GenBank/DDBJ databases">
        <title>Snethiella sp. nov. sp. isolated from sea sand.</title>
        <authorList>
            <person name="Kim J."/>
            <person name="Jeong S.E."/>
            <person name="Jung H.S."/>
            <person name="Jeon C.O."/>
        </authorList>
    </citation>
    <scope>NUCLEOTIDE SEQUENCE [LARGE SCALE GENOMIC DNA]</scope>
    <source>
        <strain evidence="2 3">DP05</strain>
    </source>
</reference>
<feature type="chain" id="PRO_5026947687" evidence="1">
    <location>
        <begin position="23"/>
        <end position="168"/>
    </location>
</feature>
<evidence type="ECO:0000313" key="2">
    <source>
        <dbReference type="EMBL" id="MZR29095.1"/>
    </source>
</evidence>
<protein>
    <submittedName>
        <fullName evidence="2">Uncharacterized protein</fullName>
    </submittedName>
</protein>
<evidence type="ECO:0000256" key="1">
    <source>
        <dbReference type="SAM" id="SignalP"/>
    </source>
</evidence>
<proteinExistence type="predicted"/>
<comment type="caution">
    <text evidence="2">The sequence shown here is derived from an EMBL/GenBank/DDBJ whole genome shotgun (WGS) entry which is preliminary data.</text>
</comment>
<organism evidence="2 3">
    <name type="scientific">Sneathiella litorea</name>
    <dbReference type="NCBI Taxonomy" id="2606216"/>
    <lineage>
        <taxon>Bacteria</taxon>
        <taxon>Pseudomonadati</taxon>
        <taxon>Pseudomonadota</taxon>
        <taxon>Alphaproteobacteria</taxon>
        <taxon>Sneathiellales</taxon>
        <taxon>Sneathiellaceae</taxon>
        <taxon>Sneathiella</taxon>
    </lineage>
</organism>
<keyword evidence="3" id="KW-1185">Reference proteome</keyword>
<dbReference type="EMBL" id="WTUW01000001">
    <property type="protein sequence ID" value="MZR29095.1"/>
    <property type="molecule type" value="Genomic_DNA"/>
</dbReference>
<sequence length="168" mass="18611">MQWTFSLLLSALTAMMFSPLFATISLAASEDVTIINLTQTACQFVESENGIDHGYTSSEQADCEEINAKTGAERLANAEVLTLKPGKYIFRVTNKNVPYSLGFWVREKDYNWANPLHKLNKTSVSGGGLDTGTTLDYEVELKEGEYLYSCPLNTTPDYKLVVESSTKS</sequence>
<name>A0A6L8W264_9PROT</name>
<keyword evidence="1" id="KW-0732">Signal</keyword>
<dbReference type="RefSeq" id="WP_161313589.1">
    <property type="nucleotide sequence ID" value="NZ_WTUW01000001.1"/>
</dbReference>